<dbReference type="SUPFAM" id="SSF56349">
    <property type="entry name" value="DNA breaking-rejoining enzymes"/>
    <property type="match status" value="1"/>
</dbReference>
<sequence length="289" mass="33084">SFYGGEIYRMKSIQIMPLRYVDSYLRLWYVNLKIVDQDGERYYAPDRLRCFRASIHRYLRDVRGTNLIGDDVFRRSNQTYNGMLRSIGDSFGYRAITASDMDKLCGYFDKSNPQKLQDEIFFLVMYHFGFRGRESIRALKKSDLIVSSENGVKCVDLVKDGAEKTITERDWTDGKQFRLFATDDARCPVAAVEITTTETNLAEAGHSMEEIKAVTGHRHDESVGRYTKRISEKRKIQVSRSLTAGLHHETTTSKVLAIERRESGTNESGPSRNPIATLEKDGAKISFFL</sequence>
<dbReference type="InterPro" id="IPR011010">
    <property type="entry name" value="DNA_brk_join_enz"/>
</dbReference>
<keyword evidence="1" id="KW-1185">Reference proteome</keyword>
<name>A0A1I8FVM9_9PLAT</name>
<evidence type="ECO:0000313" key="2">
    <source>
        <dbReference type="WBParaSite" id="maker-uti_cns_0000128-snap-gene-0.27-mRNA-1"/>
    </source>
</evidence>
<proteinExistence type="predicted"/>
<dbReference type="Proteomes" id="UP000095280">
    <property type="component" value="Unplaced"/>
</dbReference>
<dbReference type="GO" id="GO:0003677">
    <property type="term" value="F:DNA binding"/>
    <property type="evidence" value="ECO:0007669"/>
    <property type="project" value="InterPro"/>
</dbReference>
<dbReference type="WBParaSite" id="maker-uti_cns_0000128-snap-gene-0.27-mRNA-1">
    <property type="protein sequence ID" value="maker-uti_cns_0000128-snap-gene-0.27-mRNA-1"/>
    <property type="gene ID" value="maker-uti_cns_0000128-snap-gene-0.27"/>
</dbReference>
<evidence type="ECO:0000313" key="1">
    <source>
        <dbReference type="Proteomes" id="UP000095280"/>
    </source>
</evidence>
<protein>
    <submittedName>
        <fullName evidence="2">Tyr recombinase domain-containing protein</fullName>
    </submittedName>
</protein>
<accession>A0A1I8FVM9</accession>
<dbReference type="PANTHER" id="PTHR21446">
    <property type="entry name" value="DUF3504 DOMAIN-CONTAINING PROTEIN"/>
    <property type="match status" value="1"/>
</dbReference>
<dbReference type="InterPro" id="IPR052787">
    <property type="entry name" value="MAVS"/>
</dbReference>
<organism evidence="1 2">
    <name type="scientific">Macrostomum lignano</name>
    <dbReference type="NCBI Taxonomy" id="282301"/>
    <lineage>
        <taxon>Eukaryota</taxon>
        <taxon>Metazoa</taxon>
        <taxon>Spiralia</taxon>
        <taxon>Lophotrochozoa</taxon>
        <taxon>Platyhelminthes</taxon>
        <taxon>Rhabditophora</taxon>
        <taxon>Macrostomorpha</taxon>
        <taxon>Macrostomida</taxon>
        <taxon>Macrostomidae</taxon>
        <taxon>Macrostomum</taxon>
    </lineage>
</organism>
<dbReference type="PANTHER" id="PTHR21446:SF12">
    <property type="entry name" value="POTASSIUM CHANNEL TETRAMERIZATION DOMAIN CONTAINING 1"/>
    <property type="match status" value="1"/>
</dbReference>
<reference evidence="2" key="1">
    <citation type="submission" date="2016-11" db="UniProtKB">
        <authorList>
            <consortium name="WormBaseParasite"/>
        </authorList>
    </citation>
    <scope>IDENTIFICATION</scope>
</reference>
<dbReference type="AlphaFoldDB" id="A0A1I8FVM9"/>